<proteinExistence type="predicted"/>
<accession>A0AB38BXE8</accession>
<organism evidence="1 2">
    <name type="scientific">Pseudomonas syringae</name>
    <dbReference type="NCBI Taxonomy" id="317"/>
    <lineage>
        <taxon>Bacteria</taxon>
        <taxon>Pseudomonadati</taxon>
        <taxon>Pseudomonadota</taxon>
        <taxon>Gammaproteobacteria</taxon>
        <taxon>Pseudomonadales</taxon>
        <taxon>Pseudomonadaceae</taxon>
        <taxon>Pseudomonas</taxon>
    </lineage>
</organism>
<reference evidence="1 2" key="1">
    <citation type="submission" date="2016-10" db="EMBL/GenBank/DDBJ databases">
        <authorList>
            <person name="Varghese N."/>
            <person name="Submissions S."/>
        </authorList>
    </citation>
    <scope>NUCLEOTIDE SEQUENCE [LARGE SCALE GENOMIC DNA]</scope>
    <source>
        <strain evidence="1 2">BS0292</strain>
    </source>
</reference>
<comment type="caution">
    <text evidence="1">The sequence shown here is derived from an EMBL/GenBank/DDBJ whole genome shotgun (WGS) entry which is preliminary data.</text>
</comment>
<dbReference type="Proteomes" id="UP000183083">
    <property type="component" value="Unassembled WGS sequence"/>
</dbReference>
<dbReference type="EMBL" id="FOVV01000013">
    <property type="protein sequence ID" value="SFO33526.1"/>
    <property type="molecule type" value="Genomic_DNA"/>
</dbReference>
<protein>
    <submittedName>
        <fullName evidence="1">Uncharacterized protein</fullName>
    </submittedName>
</protein>
<evidence type="ECO:0000313" key="1">
    <source>
        <dbReference type="EMBL" id="SFO33526.1"/>
    </source>
</evidence>
<evidence type="ECO:0000313" key="2">
    <source>
        <dbReference type="Proteomes" id="UP000183083"/>
    </source>
</evidence>
<name>A0AB38BXE8_PSESX</name>
<sequence length="68" mass="7983">MAFNFVLDVQRRGGKTRQTLKLRCLTVSIERPKQLAQKHFAGMRGNHIACFEQDVFHHRRQGLFVEDD</sequence>
<dbReference type="AlphaFoldDB" id="A0AB38BXE8"/>
<gene>
    <name evidence="1" type="ORF">SAMN05444065_11352</name>
</gene>